<evidence type="ECO:0000313" key="3">
    <source>
        <dbReference type="Proteomes" id="UP000193380"/>
    </source>
</evidence>
<reference evidence="2" key="2">
    <citation type="submission" date="2014-03" db="EMBL/GenBank/DDBJ databases">
        <authorList>
            <person name="Genoscope - CEA"/>
        </authorList>
    </citation>
    <scope>NUCLEOTIDE SEQUENCE</scope>
</reference>
<dbReference type="PaxDb" id="8022-A0A060W7R9"/>
<accession>A0A060W7R9</accession>
<name>A0A060W7R9_ONCMY</name>
<evidence type="ECO:0000313" key="2">
    <source>
        <dbReference type="EMBL" id="CDQ61259.1"/>
    </source>
</evidence>
<organism evidence="2 3">
    <name type="scientific">Oncorhynchus mykiss</name>
    <name type="common">Rainbow trout</name>
    <name type="synonym">Salmo gairdneri</name>
    <dbReference type="NCBI Taxonomy" id="8022"/>
    <lineage>
        <taxon>Eukaryota</taxon>
        <taxon>Metazoa</taxon>
        <taxon>Chordata</taxon>
        <taxon>Craniata</taxon>
        <taxon>Vertebrata</taxon>
        <taxon>Euteleostomi</taxon>
        <taxon>Actinopterygii</taxon>
        <taxon>Neopterygii</taxon>
        <taxon>Teleostei</taxon>
        <taxon>Protacanthopterygii</taxon>
        <taxon>Salmoniformes</taxon>
        <taxon>Salmonidae</taxon>
        <taxon>Salmoninae</taxon>
        <taxon>Oncorhynchus</taxon>
    </lineage>
</organism>
<dbReference type="EMBL" id="FR904374">
    <property type="protein sequence ID" value="CDQ61259.1"/>
    <property type="molecule type" value="Genomic_DNA"/>
</dbReference>
<dbReference type="PANTHER" id="PTHR46791:SF11">
    <property type="entry name" value="INTEGRASE CATALYTIC DOMAIN-CONTAINING PROTEIN"/>
    <property type="match status" value="1"/>
</dbReference>
<protein>
    <recommendedName>
        <fullName evidence="1">Integrase core domain-containing protein</fullName>
    </recommendedName>
</protein>
<dbReference type="AlphaFoldDB" id="A0A060W7R9"/>
<dbReference type="InterPro" id="IPR058913">
    <property type="entry name" value="Integrase_dom_put"/>
</dbReference>
<gene>
    <name evidence="2" type="ORF">GSONMT00064783001</name>
</gene>
<dbReference type="PANTHER" id="PTHR46791">
    <property type="entry name" value="EXPRESSED PROTEIN"/>
    <property type="match status" value="1"/>
</dbReference>
<evidence type="ECO:0000259" key="1">
    <source>
        <dbReference type="Pfam" id="PF24764"/>
    </source>
</evidence>
<dbReference type="Pfam" id="PF24764">
    <property type="entry name" value="rva_4"/>
    <property type="match status" value="1"/>
</dbReference>
<sequence>MHRVDAAGVQEILAQLGCVVRRTYSVRSPLSFLHVDTNHKLIRFGFVIFGGIDGFSRKIMYLGAATNNKASTDLAWLSGNSFIPSVVLCGIRHVCLDYNPCVCVMFHVCGCGRGSFISTIRVYAEYIEFERLWQDMWMAVSHIFYNVLHFGR</sequence>
<feature type="domain" description="Integrase core" evidence="1">
    <location>
        <begin position="24"/>
        <end position="149"/>
    </location>
</feature>
<proteinExistence type="predicted"/>
<dbReference type="STRING" id="8022.A0A060W7R9"/>
<reference evidence="2" key="1">
    <citation type="journal article" date="2014" name="Nat. Commun.">
        <title>The rainbow trout genome provides novel insights into evolution after whole-genome duplication in vertebrates.</title>
        <authorList>
            <person name="Berthelot C."/>
            <person name="Brunet F."/>
            <person name="Chalopin D."/>
            <person name="Juanchich A."/>
            <person name="Bernard M."/>
            <person name="Noel B."/>
            <person name="Bento P."/>
            <person name="Da Silva C."/>
            <person name="Labadie K."/>
            <person name="Alberti A."/>
            <person name="Aury J.M."/>
            <person name="Louis A."/>
            <person name="Dehais P."/>
            <person name="Bardou P."/>
            <person name="Montfort J."/>
            <person name="Klopp C."/>
            <person name="Cabau C."/>
            <person name="Gaspin C."/>
            <person name="Thorgaard G.H."/>
            <person name="Boussaha M."/>
            <person name="Quillet E."/>
            <person name="Guyomard R."/>
            <person name="Galiana D."/>
            <person name="Bobe J."/>
            <person name="Volff J.N."/>
            <person name="Genet C."/>
            <person name="Wincker P."/>
            <person name="Jaillon O."/>
            <person name="Roest Crollius H."/>
            <person name="Guiguen Y."/>
        </authorList>
    </citation>
    <scope>NUCLEOTIDE SEQUENCE [LARGE SCALE GENOMIC DNA]</scope>
</reference>
<dbReference type="Proteomes" id="UP000193380">
    <property type="component" value="Unassembled WGS sequence"/>
</dbReference>